<feature type="transmembrane region" description="Helical" evidence="6">
    <location>
        <begin position="12"/>
        <end position="30"/>
    </location>
</feature>
<feature type="transmembrane region" description="Helical" evidence="6">
    <location>
        <begin position="69"/>
        <end position="86"/>
    </location>
</feature>
<dbReference type="GO" id="GO:0032153">
    <property type="term" value="C:cell division site"/>
    <property type="evidence" value="ECO:0007669"/>
    <property type="project" value="TreeGrafter"/>
</dbReference>
<proteinExistence type="predicted"/>
<feature type="transmembrane region" description="Helical" evidence="6">
    <location>
        <begin position="42"/>
        <end position="62"/>
    </location>
</feature>
<feature type="transmembrane region" description="Helical" evidence="6">
    <location>
        <begin position="320"/>
        <end position="344"/>
    </location>
</feature>
<dbReference type="InterPro" id="IPR001182">
    <property type="entry name" value="FtsW/RodA"/>
</dbReference>
<dbReference type="GO" id="GO:0051301">
    <property type="term" value="P:cell division"/>
    <property type="evidence" value="ECO:0007669"/>
    <property type="project" value="UniProtKB-KW"/>
</dbReference>
<feature type="transmembrane region" description="Helical" evidence="6">
    <location>
        <begin position="92"/>
        <end position="111"/>
    </location>
</feature>
<keyword evidence="2 6" id="KW-0812">Transmembrane</keyword>
<evidence type="ECO:0000256" key="4">
    <source>
        <dbReference type="ARBA" id="ARBA00022989"/>
    </source>
</evidence>
<dbReference type="PANTHER" id="PTHR30474:SF3">
    <property type="entry name" value="PEPTIDOGLYCAN GLYCOSYLTRANSFERASE RODA"/>
    <property type="match status" value="1"/>
</dbReference>
<evidence type="ECO:0000256" key="1">
    <source>
        <dbReference type="ARBA" id="ARBA00004141"/>
    </source>
</evidence>
<keyword evidence="5 6" id="KW-0472">Membrane</keyword>
<dbReference type="AlphaFoldDB" id="A0A378NSP5"/>
<feature type="transmembrane region" description="Helical" evidence="6">
    <location>
        <begin position="364"/>
        <end position="383"/>
    </location>
</feature>
<dbReference type="GO" id="GO:0008360">
    <property type="term" value="P:regulation of cell shape"/>
    <property type="evidence" value="ECO:0007669"/>
    <property type="project" value="UniProtKB-KW"/>
</dbReference>
<feature type="transmembrane region" description="Helical" evidence="6">
    <location>
        <begin position="123"/>
        <end position="141"/>
    </location>
</feature>
<organism evidence="7 8">
    <name type="scientific">Megamonas hypermegale</name>
    <dbReference type="NCBI Taxonomy" id="158847"/>
    <lineage>
        <taxon>Bacteria</taxon>
        <taxon>Bacillati</taxon>
        <taxon>Bacillota</taxon>
        <taxon>Negativicutes</taxon>
        <taxon>Selenomonadales</taxon>
        <taxon>Selenomonadaceae</taxon>
        <taxon>Megamonas</taxon>
    </lineage>
</organism>
<dbReference type="Pfam" id="PF01098">
    <property type="entry name" value="FTSW_RODA_SPOVE"/>
    <property type="match status" value="1"/>
</dbReference>
<name>A0A378NSP5_9FIRM</name>
<reference evidence="7 8" key="1">
    <citation type="submission" date="2018-06" db="EMBL/GenBank/DDBJ databases">
        <authorList>
            <consortium name="Pathogen Informatics"/>
            <person name="Doyle S."/>
        </authorList>
    </citation>
    <scope>NUCLEOTIDE SEQUENCE [LARGE SCALE GENOMIC DNA]</scope>
    <source>
        <strain evidence="7 8">NCTC10571</strain>
    </source>
</reference>
<keyword evidence="4 6" id="KW-1133">Transmembrane helix</keyword>
<gene>
    <name evidence="7" type="primary">ftsW_2</name>
    <name evidence="7" type="ORF">NCTC10571_01036</name>
</gene>
<feature type="transmembrane region" description="Helical" evidence="6">
    <location>
        <begin position="199"/>
        <end position="217"/>
    </location>
</feature>
<dbReference type="GO" id="GO:0015648">
    <property type="term" value="F:lipid-linked peptidoglycan transporter activity"/>
    <property type="evidence" value="ECO:0007669"/>
    <property type="project" value="TreeGrafter"/>
</dbReference>
<evidence type="ECO:0000256" key="5">
    <source>
        <dbReference type="ARBA" id="ARBA00023136"/>
    </source>
</evidence>
<feature type="transmembrane region" description="Helical" evidence="6">
    <location>
        <begin position="395"/>
        <end position="416"/>
    </location>
</feature>
<sequence length="421" mass="46827">MYRGGNIMIKKGYITLVFSILLLFLGTLLINIKNNTLTNEAFIPAGILSVIFIVVQIISVRLRKNADNYLLSLVMFMSSISAIMILRLKPDLYMHQIVWICIGLIVFLIIVTVSDRLLELLDYPYVLGFGALIIICSVLIFGTDIGGNRNWIILGPIQVQPSEFAKLLIIAFLSSFLSENKNVLVLPSRGWKFIHLPPFRFLAPLLLIWSASILMFVSLRDLGSALLFFGIVVIMTYVATGKKLYVAIALFFFSLSSYISYLLFAHVQTRVAIWLHPWDDPMGSAYQIVQSLFAFGYGGVFGTGYTSGFPRLIPEVHTDFIFAAIGEEFGLIGVTFLLLAYLLLFMRGIKAALLLTNEKYKLMAFGLAITLLLQTFIILAGVTKLLPLTGITLPFISYGGSSMVSSFISLGLLYALSSKER</sequence>
<evidence type="ECO:0000313" key="7">
    <source>
        <dbReference type="EMBL" id="STY70886.1"/>
    </source>
</evidence>
<dbReference type="EMBL" id="UGPP01000001">
    <property type="protein sequence ID" value="STY70886.1"/>
    <property type="molecule type" value="Genomic_DNA"/>
</dbReference>
<keyword evidence="7" id="KW-0132">Cell division</keyword>
<protein>
    <submittedName>
        <fullName evidence="7">Cell division protein FtsW</fullName>
    </submittedName>
</protein>
<dbReference type="PANTHER" id="PTHR30474">
    <property type="entry name" value="CELL CYCLE PROTEIN"/>
    <property type="match status" value="1"/>
</dbReference>
<dbReference type="Proteomes" id="UP000255234">
    <property type="component" value="Unassembled WGS sequence"/>
</dbReference>
<accession>A0A378NSP5</accession>
<feature type="transmembrane region" description="Helical" evidence="6">
    <location>
        <begin position="285"/>
        <end position="308"/>
    </location>
</feature>
<evidence type="ECO:0000256" key="2">
    <source>
        <dbReference type="ARBA" id="ARBA00022692"/>
    </source>
</evidence>
<feature type="transmembrane region" description="Helical" evidence="6">
    <location>
        <begin position="222"/>
        <end position="239"/>
    </location>
</feature>
<comment type="subcellular location">
    <subcellularLocation>
        <location evidence="1">Membrane</location>
        <topology evidence="1">Multi-pass membrane protein</topology>
    </subcellularLocation>
</comment>
<feature type="transmembrane region" description="Helical" evidence="6">
    <location>
        <begin position="245"/>
        <end position="264"/>
    </location>
</feature>
<dbReference type="GO" id="GO:0005886">
    <property type="term" value="C:plasma membrane"/>
    <property type="evidence" value="ECO:0007669"/>
    <property type="project" value="TreeGrafter"/>
</dbReference>
<evidence type="ECO:0000313" key="8">
    <source>
        <dbReference type="Proteomes" id="UP000255234"/>
    </source>
</evidence>
<keyword evidence="7" id="KW-0131">Cell cycle</keyword>
<evidence type="ECO:0000256" key="6">
    <source>
        <dbReference type="SAM" id="Phobius"/>
    </source>
</evidence>
<evidence type="ECO:0000256" key="3">
    <source>
        <dbReference type="ARBA" id="ARBA00022960"/>
    </source>
</evidence>
<keyword evidence="3" id="KW-0133">Cell shape</keyword>
<dbReference type="STRING" id="1122216.GCA_000423385_01607"/>